<name>A0ABX2ALU8_9BACT</name>
<dbReference type="InterPro" id="IPR017853">
    <property type="entry name" value="GH"/>
</dbReference>
<proteinExistence type="inferred from homology"/>
<keyword evidence="4" id="KW-1185">Reference proteome</keyword>
<comment type="similarity">
    <text evidence="1">Belongs to the glycosyl hydrolase 25 family.</text>
</comment>
<accession>A0ABX2ALU8</accession>
<dbReference type="InterPro" id="IPR002053">
    <property type="entry name" value="Glyco_hydro_25"/>
</dbReference>
<dbReference type="Gene3D" id="2.20.110.10">
    <property type="entry name" value="Histone H3 K4-specific methyltransferase SET7/9 N-terminal domain"/>
    <property type="match status" value="1"/>
</dbReference>
<evidence type="ECO:0000256" key="1">
    <source>
        <dbReference type="ARBA" id="ARBA00010646"/>
    </source>
</evidence>
<dbReference type="SUPFAM" id="SSF51445">
    <property type="entry name" value="(Trans)glycosidases"/>
    <property type="match status" value="1"/>
</dbReference>
<dbReference type="Pfam" id="PF01183">
    <property type="entry name" value="Glyco_hydro_25"/>
    <property type="match status" value="1"/>
</dbReference>
<evidence type="ECO:0000313" key="3">
    <source>
        <dbReference type="EMBL" id="NPD91227.1"/>
    </source>
</evidence>
<dbReference type="Gene3D" id="3.20.20.80">
    <property type="entry name" value="Glycosidases"/>
    <property type="match status" value="1"/>
</dbReference>
<organism evidence="3 4">
    <name type="scientific">Xylanibacter muris</name>
    <dbReference type="NCBI Taxonomy" id="2736290"/>
    <lineage>
        <taxon>Bacteria</taxon>
        <taxon>Pseudomonadati</taxon>
        <taxon>Bacteroidota</taxon>
        <taxon>Bacteroidia</taxon>
        <taxon>Bacteroidales</taxon>
        <taxon>Prevotellaceae</taxon>
        <taxon>Xylanibacter</taxon>
    </lineage>
</organism>
<dbReference type="EMBL" id="JABKKF010000002">
    <property type="protein sequence ID" value="NPD91227.1"/>
    <property type="molecule type" value="Genomic_DNA"/>
</dbReference>
<reference evidence="3 4" key="1">
    <citation type="submission" date="2020-05" db="EMBL/GenBank/DDBJ databases">
        <title>Distinct polysaccharide utilization as determinants for interspecies competition between intestinal Prevotella spp.</title>
        <authorList>
            <person name="Galvez E.J.C."/>
            <person name="Iljazovic A."/>
            <person name="Strowig T."/>
        </authorList>
    </citation>
    <scope>NUCLEOTIDE SEQUENCE [LARGE SCALE GENOMIC DNA]</scope>
    <source>
        <strain evidence="3 4">PMUR</strain>
    </source>
</reference>
<keyword evidence="2" id="KW-0677">Repeat</keyword>
<evidence type="ECO:0008006" key="5">
    <source>
        <dbReference type="Google" id="ProtNLM"/>
    </source>
</evidence>
<comment type="caution">
    <text evidence="3">The sequence shown here is derived from an EMBL/GenBank/DDBJ whole genome shotgun (WGS) entry which is preliminary data.</text>
</comment>
<dbReference type="RefSeq" id="WP_172273364.1">
    <property type="nucleotide sequence ID" value="NZ_CASGMU010000002.1"/>
</dbReference>
<sequence>MSYKAKLVITAACIVSFLGGFCLTPLEHFIKNIDLSGVTDSTFVSSSAIKNLDLNTPEDGYNAWISPKGNLYMGVWEKGNLRYGTLITEKSVYEGELLNLSPHGYGIMYYNNGNIYKGNWKVGNKEGIGLKHNYDGSMFFGHWRAGLFNAPKEINHKVEDFVYGIDLSKYQNSKAISWNNLALFSDAEGEVYAHPHDDHQYMHPVTFAFIKATQGVNTDPHYDNHLANAKKYKVIVGAYHFFTIDDDVNSQINNFIKNSKWEKGDLPPVLDLESEYRDQDAYIKKLRKYGVKKMQDDALRWLKAIETCYNVKPIIYTSEVWKKNFLNNSEFENYEFWLSRYYNVKPASFNPWTFWQRTCDAKPNGYNSVVDVNQFNGTYHSFMLYRSALNHKIR</sequence>
<dbReference type="PROSITE" id="PS51904">
    <property type="entry name" value="GLYCOSYL_HYDROL_F25_2"/>
    <property type="match status" value="1"/>
</dbReference>
<protein>
    <recommendedName>
        <fullName evidence="5">Glycosyl hydrolase family 25</fullName>
    </recommendedName>
</protein>
<dbReference type="PANTHER" id="PTHR34135">
    <property type="entry name" value="LYSOZYME"/>
    <property type="match status" value="1"/>
</dbReference>
<dbReference type="PANTHER" id="PTHR34135:SF2">
    <property type="entry name" value="LYSOZYME"/>
    <property type="match status" value="1"/>
</dbReference>
<evidence type="ECO:0000256" key="2">
    <source>
        <dbReference type="ARBA" id="ARBA00022737"/>
    </source>
</evidence>
<dbReference type="SMART" id="SM00698">
    <property type="entry name" value="MORN"/>
    <property type="match status" value="2"/>
</dbReference>
<dbReference type="InterPro" id="IPR003409">
    <property type="entry name" value="MORN"/>
</dbReference>
<evidence type="ECO:0000313" key="4">
    <source>
        <dbReference type="Proteomes" id="UP000714420"/>
    </source>
</evidence>
<dbReference type="SUPFAM" id="SSF82185">
    <property type="entry name" value="Histone H3 K4-specific methyltransferase SET7/9 N-terminal domain"/>
    <property type="match status" value="1"/>
</dbReference>
<gene>
    <name evidence="3" type="ORF">HPS56_02485</name>
</gene>
<dbReference type="Proteomes" id="UP000714420">
    <property type="component" value="Unassembled WGS sequence"/>
</dbReference>